<dbReference type="Proteomes" id="UP000680348">
    <property type="component" value="Unassembled WGS sequence"/>
</dbReference>
<keyword evidence="6" id="KW-1185">Reference proteome</keyword>
<name>A0A942E2H3_9HYPH</name>
<dbReference type="RefSeq" id="WP_188255383.1">
    <property type="nucleotide sequence ID" value="NZ_JABVCF010000007.1"/>
</dbReference>
<comment type="caution">
    <text evidence="5">The sequence shown here is derived from an EMBL/GenBank/DDBJ whole genome shotgun (WGS) entry which is preliminary data.</text>
</comment>
<organism evidence="5 6">
    <name type="scientific">Pseudaminobacter soli</name>
    <name type="common">ex Zhang et al. 2022</name>
    <dbReference type="NCBI Taxonomy" id="2831468"/>
    <lineage>
        <taxon>Bacteria</taxon>
        <taxon>Pseudomonadati</taxon>
        <taxon>Pseudomonadota</taxon>
        <taxon>Alphaproteobacteria</taxon>
        <taxon>Hyphomicrobiales</taxon>
        <taxon>Phyllobacteriaceae</taxon>
        <taxon>Pseudaminobacter</taxon>
    </lineage>
</organism>
<feature type="signal peptide" evidence="3">
    <location>
        <begin position="1"/>
        <end position="25"/>
    </location>
</feature>
<feature type="domain" description="Leucine-binding protein" evidence="4">
    <location>
        <begin position="32"/>
        <end position="375"/>
    </location>
</feature>
<dbReference type="EMBL" id="JAGWCR010000007">
    <property type="protein sequence ID" value="MBS3649825.1"/>
    <property type="molecule type" value="Genomic_DNA"/>
</dbReference>
<dbReference type="InterPro" id="IPR028081">
    <property type="entry name" value="Leu-bd"/>
</dbReference>
<evidence type="ECO:0000256" key="3">
    <source>
        <dbReference type="SAM" id="SignalP"/>
    </source>
</evidence>
<comment type="similarity">
    <text evidence="1">Belongs to the leucine-binding protein family.</text>
</comment>
<evidence type="ECO:0000313" key="6">
    <source>
        <dbReference type="Proteomes" id="UP000680348"/>
    </source>
</evidence>
<dbReference type="PANTHER" id="PTHR47151:SF2">
    <property type="entry name" value="AMINO ACID BINDING PROTEIN"/>
    <property type="match status" value="1"/>
</dbReference>
<dbReference type="InterPro" id="IPR028082">
    <property type="entry name" value="Peripla_BP_I"/>
</dbReference>
<evidence type="ECO:0000256" key="1">
    <source>
        <dbReference type="ARBA" id="ARBA00010062"/>
    </source>
</evidence>
<evidence type="ECO:0000259" key="4">
    <source>
        <dbReference type="Pfam" id="PF13458"/>
    </source>
</evidence>
<dbReference type="AlphaFoldDB" id="A0A942E2H3"/>
<feature type="chain" id="PRO_5037161503" evidence="3">
    <location>
        <begin position="26"/>
        <end position="391"/>
    </location>
</feature>
<dbReference type="SUPFAM" id="SSF53822">
    <property type="entry name" value="Periplasmic binding protein-like I"/>
    <property type="match status" value="1"/>
</dbReference>
<evidence type="ECO:0000313" key="5">
    <source>
        <dbReference type="EMBL" id="MBS3649825.1"/>
    </source>
</evidence>
<dbReference type="Gene3D" id="3.40.50.2300">
    <property type="match status" value="2"/>
</dbReference>
<evidence type="ECO:0000256" key="2">
    <source>
        <dbReference type="ARBA" id="ARBA00022729"/>
    </source>
</evidence>
<sequence length="391" mass="41226">MKTTGMMKAAAFSAAAMVFALPSAAADKPVFGLVMSFSGWFQPIDADTIAGAKLAVENINAAGGVLGQPIEIVEFDNKSEPPLGADGAIDVIDKGAKAILFPSDFDFGAPGAFIAQQKNVVAFSAASDPKFGAKGIGPLAYSVSNAGQAQGALMAEWAYKEKGWRKAYVLLDNTISYTKSLCGSFAERWKEIAGAGALLGEDTFLNGDPSIASQVTRSTSLAEKPDLVFLCSYAPGGPSAIRQMRAAGIDAAVLTGESMDGDYWIGSVPGLSNFYVVNYGSKYGDDPSAEVNAFFERFEKKFGKKADVSYGLRGYSAVQAWAIAANKAGSLDGDKVAAILDTFDKEPLVVGPTTWTAERHIEATRPMAIIGVKDGKFAAEGRFSVEKYPEF</sequence>
<accession>A0A942E2H3</accession>
<gene>
    <name evidence="5" type="ORF">KEU06_14530</name>
</gene>
<dbReference type="PANTHER" id="PTHR47151">
    <property type="entry name" value="LEU/ILE/VAL-BINDING ABC TRANSPORTER SUBUNIT"/>
    <property type="match status" value="1"/>
</dbReference>
<reference evidence="5" key="1">
    <citation type="submission" date="2021-04" db="EMBL/GenBank/DDBJ databases">
        <title>Pseudaminobacter soli sp. nov., isolated from paddy soil contaminated by heavy metals.</title>
        <authorList>
            <person name="Zhang K."/>
        </authorList>
    </citation>
    <scope>NUCLEOTIDE SEQUENCE</scope>
    <source>
        <strain evidence="5">19-2017</strain>
    </source>
</reference>
<protein>
    <submittedName>
        <fullName evidence="5">ABC transporter substrate-binding protein</fullName>
    </submittedName>
</protein>
<proteinExistence type="inferred from homology"/>
<keyword evidence="2 3" id="KW-0732">Signal</keyword>
<dbReference type="Pfam" id="PF13458">
    <property type="entry name" value="Peripla_BP_6"/>
    <property type="match status" value="1"/>
</dbReference>